<keyword evidence="1" id="KW-0812">Transmembrane</keyword>
<accession>A0AA92V4L0</accession>
<evidence type="ECO:0000313" key="2">
    <source>
        <dbReference type="EMBL" id="RHK47909.1"/>
    </source>
</evidence>
<keyword evidence="1" id="KW-1133">Transmembrane helix</keyword>
<gene>
    <name evidence="2" type="ORF">DW064_09750</name>
</gene>
<dbReference type="EMBL" id="QRNN01000038">
    <property type="protein sequence ID" value="RHK47909.1"/>
    <property type="molecule type" value="Genomic_DNA"/>
</dbReference>
<sequence>MDNLQEWIVPILTSIVAIAVAIMTCKWQMRTELRKILESYVSDKKYKAYYDAVNIVFTLLEEGRQNKIVSSNDRFHELLKVKQDLFVYGSDDAFRSFTEYLCSCTPNSDGSDVFKPLLDFMLIVRREISGGKSSISIDDIMLNLMQSKEELRKYHEFLKTNGI</sequence>
<dbReference type="AlphaFoldDB" id="A0AA92V4L0"/>
<protein>
    <submittedName>
        <fullName evidence="2">Uncharacterized protein</fullName>
    </submittedName>
</protein>
<comment type="caution">
    <text evidence="2">The sequence shown here is derived from an EMBL/GenBank/DDBJ whole genome shotgun (WGS) entry which is preliminary data.</text>
</comment>
<evidence type="ECO:0000313" key="3">
    <source>
        <dbReference type="Proteomes" id="UP000284562"/>
    </source>
</evidence>
<feature type="transmembrane region" description="Helical" evidence="1">
    <location>
        <begin position="6"/>
        <end position="25"/>
    </location>
</feature>
<name>A0AA92V4L0_9BACT</name>
<organism evidence="2 3">
    <name type="scientific">Segatella copri</name>
    <dbReference type="NCBI Taxonomy" id="165179"/>
    <lineage>
        <taxon>Bacteria</taxon>
        <taxon>Pseudomonadati</taxon>
        <taxon>Bacteroidota</taxon>
        <taxon>Bacteroidia</taxon>
        <taxon>Bacteroidales</taxon>
        <taxon>Prevotellaceae</taxon>
        <taxon>Segatella</taxon>
    </lineage>
</organism>
<evidence type="ECO:0000256" key="1">
    <source>
        <dbReference type="SAM" id="Phobius"/>
    </source>
</evidence>
<keyword evidence="1" id="KW-0472">Membrane</keyword>
<proteinExistence type="predicted"/>
<dbReference type="Proteomes" id="UP000284562">
    <property type="component" value="Unassembled WGS sequence"/>
</dbReference>
<reference evidence="2 3" key="1">
    <citation type="submission" date="2018-08" db="EMBL/GenBank/DDBJ databases">
        <title>A genome reference for cultivated species of the human gut microbiota.</title>
        <authorList>
            <person name="Zou Y."/>
            <person name="Xue W."/>
            <person name="Luo G."/>
        </authorList>
    </citation>
    <scope>NUCLEOTIDE SEQUENCE [LARGE SCALE GENOMIC DNA]</scope>
    <source>
        <strain evidence="2 3">AF43-2</strain>
    </source>
</reference>